<feature type="domain" description="Chitin-binding type-2" evidence="2">
    <location>
        <begin position="30"/>
        <end position="91"/>
    </location>
</feature>
<proteinExistence type="predicted"/>
<dbReference type="GO" id="GO:0008061">
    <property type="term" value="F:chitin binding"/>
    <property type="evidence" value="ECO:0007669"/>
    <property type="project" value="InterPro"/>
</dbReference>
<dbReference type="Proteomes" id="UP000092461">
    <property type="component" value="Unassembled WGS sequence"/>
</dbReference>
<feature type="chain" id="PRO_5012678383" description="Chitin-binding type-2 domain-containing protein" evidence="1">
    <location>
        <begin position="16"/>
        <end position="135"/>
    </location>
</feature>
<reference evidence="3" key="1">
    <citation type="submission" date="2020-05" db="UniProtKB">
        <authorList>
            <consortium name="EnsemblMetazoa"/>
        </authorList>
    </citation>
    <scope>IDENTIFICATION</scope>
    <source>
        <strain evidence="3">Jacobina</strain>
    </source>
</reference>
<feature type="signal peptide" evidence="1">
    <location>
        <begin position="1"/>
        <end position="15"/>
    </location>
</feature>
<dbReference type="GO" id="GO:0005576">
    <property type="term" value="C:extracellular region"/>
    <property type="evidence" value="ECO:0007669"/>
    <property type="project" value="InterPro"/>
</dbReference>
<keyword evidence="4" id="KW-1185">Reference proteome</keyword>
<dbReference type="PROSITE" id="PS50940">
    <property type="entry name" value="CHIT_BIND_II"/>
    <property type="match status" value="1"/>
</dbReference>
<protein>
    <recommendedName>
        <fullName evidence="2">Chitin-binding type-2 domain-containing protein</fullName>
    </recommendedName>
</protein>
<dbReference type="VEuPathDB" id="VectorBase:LLOJ007084"/>
<dbReference type="AlphaFoldDB" id="A0A1B0CQD5"/>
<dbReference type="InterPro" id="IPR002557">
    <property type="entry name" value="Chitin-bd_dom"/>
</dbReference>
<accession>A0A1B0CQD5</accession>
<evidence type="ECO:0000259" key="2">
    <source>
        <dbReference type="PROSITE" id="PS50940"/>
    </source>
</evidence>
<dbReference type="SUPFAM" id="SSF57625">
    <property type="entry name" value="Invertebrate chitin-binding proteins"/>
    <property type="match status" value="1"/>
</dbReference>
<evidence type="ECO:0000313" key="4">
    <source>
        <dbReference type="Proteomes" id="UP000092461"/>
    </source>
</evidence>
<dbReference type="Pfam" id="PF01607">
    <property type="entry name" value="CBM_14"/>
    <property type="match status" value="1"/>
</dbReference>
<dbReference type="EnsemblMetazoa" id="LLOJ007084-RA">
    <property type="protein sequence ID" value="LLOJ007084-PA"/>
    <property type="gene ID" value="LLOJ007084"/>
</dbReference>
<dbReference type="SMART" id="SM00494">
    <property type="entry name" value="ChtBD2"/>
    <property type="match status" value="1"/>
</dbReference>
<organism evidence="3 4">
    <name type="scientific">Lutzomyia longipalpis</name>
    <name type="common">Sand fly</name>
    <dbReference type="NCBI Taxonomy" id="7200"/>
    <lineage>
        <taxon>Eukaryota</taxon>
        <taxon>Metazoa</taxon>
        <taxon>Ecdysozoa</taxon>
        <taxon>Arthropoda</taxon>
        <taxon>Hexapoda</taxon>
        <taxon>Insecta</taxon>
        <taxon>Pterygota</taxon>
        <taxon>Neoptera</taxon>
        <taxon>Endopterygota</taxon>
        <taxon>Diptera</taxon>
        <taxon>Nematocera</taxon>
        <taxon>Psychodoidea</taxon>
        <taxon>Psychodidae</taxon>
        <taxon>Lutzomyia</taxon>
        <taxon>Lutzomyia</taxon>
    </lineage>
</organism>
<sequence>MKSILLLIFFGFCYGKPLGLNFVDPVKRFEKLCAQNPSTDDTMEDPNDCSKYYECNNGQVESVSCPEGFFYDEEDDECYQPTALEIRMCSGIVNAALGPRDLYLDIYDNIRFEYQPQRSLDLARFLAGSSGGNAK</sequence>
<dbReference type="EMBL" id="AJWK01023432">
    <property type="status" value="NOT_ANNOTATED_CDS"/>
    <property type="molecule type" value="Genomic_DNA"/>
</dbReference>
<keyword evidence="1" id="KW-0732">Signal</keyword>
<evidence type="ECO:0000256" key="1">
    <source>
        <dbReference type="SAM" id="SignalP"/>
    </source>
</evidence>
<dbReference type="InterPro" id="IPR036508">
    <property type="entry name" value="Chitin-bd_dom_sf"/>
</dbReference>
<dbReference type="Gene3D" id="2.170.140.10">
    <property type="entry name" value="Chitin binding domain"/>
    <property type="match status" value="1"/>
</dbReference>
<evidence type="ECO:0000313" key="3">
    <source>
        <dbReference type="EnsemblMetazoa" id="LLOJ007084-PA"/>
    </source>
</evidence>
<name>A0A1B0CQD5_LUTLO</name>